<evidence type="ECO:0000256" key="2">
    <source>
        <dbReference type="ARBA" id="ARBA00023002"/>
    </source>
</evidence>
<dbReference type="OrthoDB" id="335726at2"/>
<proteinExistence type="inferred from homology"/>
<dbReference type="InterPro" id="IPR002347">
    <property type="entry name" value="SDR_fam"/>
</dbReference>
<evidence type="ECO:0000313" key="4">
    <source>
        <dbReference type="EMBL" id="SDY59590.1"/>
    </source>
</evidence>
<accession>A0A1H3L5H4</accession>
<dbReference type="InterPro" id="IPR036291">
    <property type="entry name" value="NAD(P)-bd_dom_sf"/>
</dbReference>
<name>A0A1H3L5H4_9RHOB</name>
<feature type="domain" description="Ketoreductase" evidence="3">
    <location>
        <begin position="7"/>
        <end position="183"/>
    </location>
</feature>
<reference evidence="4 5" key="1">
    <citation type="submission" date="2016-10" db="EMBL/GenBank/DDBJ databases">
        <authorList>
            <person name="de Groot N.N."/>
        </authorList>
    </citation>
    <scope>NUCLEOTIDE SEQUENCE [LARGE SCALE GENOMIC DNA]</scope>
    <source>
        <strain evidence="4 5">DSM 26880</strain>
    </source>
</reference>
<dbReference type="SUPFAM" id="SSF51735">
    <property type="entry name" value="NAD(P)-binding Rossmann-fold domains"/>
    <property type="match status" value="1"/>
</dbReference>
<dbReference type="GO" id="GO:0016020">
    <property type="term" value="C:membrane"/>
    <property type="evidence" value="ECO:0007669"/>
    <property type="project" value="TreeGrafter"/>
</dbReference>
<keyword evidence="5" id="KW-1185">Reference proteome</keyword>
<dbReference type="GO" id="GO:0016491">
    <property type="term" value="F:oxidoreductase activity"/>
    <property type="evidence" value="ECO:0007669"/>
    <property type="project" value="UniProtKB-KW"/>
</dbReference>
<dbReference type="Proteomes" id="UP000199286">
    <property type="component" value="Unassembled WGS sequence"/>
</dbReference>
<dbReference type="Pfam" id="PF00106">
    <property type="entry name" value="adh_short"/>
    <property type="match status" value="1"/>
</dbReference>
<dbReference type="PANTHER" id="PTHR44196">
    <property type="entry name" value="DEHYDROGENASE/REDUCTASE SDR FAMILY MEMBER 7B"/>
    <property type="match status" value="1"/>
</dbReference>
<evidence type="ECO:0000256" key="1">
    <source>
        <dbReference type="ARBA" id="ARBA00006484"/>
    </source>
</evidence>
<keyword evidence="2" id="KW-0560">Oxidoreductase</keyword>
<dbReference type="EMBL" id="FNPF01000011">
    <property type="protein sequence ID" value="SDY59590.1"/>
    <property type="molecule type" value="Genomic_DNA"/>
</dbReference>
<organism evidence="4 5">
    <name type="scientific">Citreimonas salinaria</name>
    <dbReference type="NCBI Taxonomy" id="321339"/>
    <lineage>
        <taxon>Bacteria</taxon>
        <taxon>Pseudomonadati</taxon>
        <taxon>Pseudomonadota</taxon>
        <taxon>Alphaproteobacteria</taxon>
        <taxon>Rhodobacterales</taxon>
        <taxon>Roseobacteraceae</taxon>
        <taxon>Citreimonas</taxon>
    </lineage>
</organism>
<dbReference type="AlphaFoldDB" id="A0A1H3L5H4"/>
<dbReference type="SMART" id="SM00822">
    <property type="entry name" value="PKS_KR"/>
    <property type="match status" value="1"/>
</dbReference>
<dbReference type="STRING" id="321339.SAMN05444340_111102"/>
<protein>
    <submittedName>
        <fullName evidence="4">Short-chain dehydrogenase</fullName>
    </submittedName>
</protein>
<dbReference type="RefSeq" id="WP_089884002.1">
    <property type="nucleotide sequence ID" value="NZ_FNPF01000011.1"/>
</dbReference>
<dbReference type="PANTHER" id="PTHR44196:SF1">
    <property type="entry name" value="DEHYDROGENASE_REDUCTASE SDR FAMILY MEMBER 7B"/>
    <property type="match status" value="1"/>
</dbReference>
<evidence type="ECO:0000313" key="5">
    <source>
        <dbReference type="Proteomes" id="UP000199286"/>
    </source>
</evidence>
<dbReference type="InterPro" id="IPR057326">
    <property type="entry name" value="KR_dom"/>
</dbReference>
<sequence>MRDWIGKRYWLVGASEGLGEALAHALSRAGAELVLTARSQDKLETLAQALPGRAVVEPGDVTDADGLQAIFDRHEIDGVVQMAGVYWPFGAKNWNAEKATTMADVNFTGAIRLMGVVLPRFVARDAGHIVLTGSLSGFRGLPGSAPYVATKAGIMALAESLYADLRRTGVEVQLVNPGFVRTRLTAKNDFKMPFIMEPEDAARRMFEHMNSGNFKRSFPTGFSYVFRGGQFLPDGLYYRLFGA</sequence>
<evidence type="ECO:0000259" key="3">
    <source>
        <dbReference type="SMART" id="SM00822"/>
    </source>
</evidence>
<gene>
    <name evidence="4" type="ORF">SAMN05444340_111102</name>
</gene>
<comment type="similarity">
    <text evidence="1">Belongs to the short-chain dehydrogenases/reductases (SDR) family.</text>
</comment>
<dbReference type="PRINTS" id="PR00081">
    <property type="entry name" value="GDHRDH"/>
</dbReference>
<dbReference type="Gene3D" id="3.40.50.720">
    <property type="entry name" value="NAD(P)-binding Rossmann-like Domain"/>
    <property type="match status" value="1"/>
</dbReference>